<sequence length="108" mass="11780">MYIRRWGWGERLGQLIGNPDPPPRSHEPPKDAGDHRGGVGAADWRPLPQIYQDLELDIWSIQGLGAPIGDPDPTLEVLASSVDVGNLGGGFGVADRRPKPLLPFFSKF</sequence>
<feature type="region of interest" description="Disordered" evidence="1">
    <location>
        <begin position="14"/>
        <end position="43"/>
    </location>
</feature>
<keyword evidence="3" id="KW-1185">Reference proteome</keyword>
<dbReference type="EMBL" id="PGOL01000791">
    <property type="protein sequence ID" value="PKI64828.1"/>
    <property type="molecule type" value="Genomic_DNA"/>
</dbReference>
<proteinExistence type="predicted"/>
<name>A0A2I0K8E7_PUNGR</name>
<feature type="compositionally biased region" description="Basic and acidic residues" evidence="1">
    <location>
        <begin position="23"/>
        <end position="37"/>
    </location>
</feature>
<dbReference type="Proteomes" id="UP000233551">
    <property type="component" value="Unassembled WGS sequence"/>
</dbReference>
<gene>
    <name evidence="2" type="ORF">CRG98_014743</name>
</gene>
<dbReference type="AlphaFoldDB" id="A0A2I0K8E7"/>
<accession>A0A2I0K8E7</accession>
<reference evidence="2 3" key="1">
    <citation type="submission" date="2017-11" db="EMBL/GenBank/DDBJ databases">
        <title>De-novo sequencing of pomegranate (Punica granatum L.) genome.</title>
        <authorList>
            <person name="Akparov Z."/>
            <person name="Amiraslanov A."/>
            <person name="Hajiyeva S."/>
            <person name="Abbasov M."/>
            <person name="Kaur K."/>
            <person name="Hamwieh A."/>
            <person name="Solovyev V."/>
            <person name="Salamov A."/>
            <person name="Braich B."/>
            <person name="Kosarev P."/>
            <person name="Mahmoud A."/>
            <person name="Hajiyev E."/>
            <person name="Babayeva S."/>
            <person name="Izzatullayeva V."/>
            <person name="Mammadov A."/>
            <person name="Mammadov A."/>
            <person name="Sharifova S."/>
            <person name="Ojaghi J."/>
            <person name="Eynullazada K."/>
            <person name="Bayramov B."/>
            <person name="Abdulazimova A."/>
            <person name="Shahmuradov I."/>
        </authorList>
    </citation>
    <scope>NUCLEOTIDE SEQUENCE [LARGE SCALE GENOMIC DNA]</scope>
    <source>
        <strain evidence="3">cv. AG2017</strain>
        <tissue evidence="2">Leaf</tissue>
    </source>
</reference>
<comment type="caution">
    <text evidence="2">The sequence shown here is derived from an EMBL/GenBank/DDBJ whole genome shotgun (WGS) entry which is preliminary data.</text>
</comment>
<evidence type="ECO:0000256" key="1">
    <source>
        <dbReference type="SAM" id="MobiDB-lite"/>
    </source>
</evidence>
<evidence type="ECO:0000313" key="3">
    <source>
        <dbReference type="Proteomes" id="UP000233551"/>
    </source>
</evidence>
<organism evidence="2 3">
    <name type="scientific">Punica granatum</name>
    <name type="common">Pomegranate</name>
    <dbReference type="NCBI Taxonomy" id="22663"/>
    <lineage>
        <taxon>Eukaryota</taxon>
        <taxon>Viridiplantae</taxon>
        <taxon>Streptophyta</taxon>
        <taxon>Embryophyta</taxon>
        <taxon>Tracheophyta</taxon>
        <taxon>Spermatophyta</taxon>
        <taxon>Magnoliopsida</taxon>
        <taxon>eudicotyledons</taxon>
        <taxon>Gunneridae</taxon>
        <taxon>Pentapetalae</taxon>
        <taxon>rosids</taxon>
        <taxon>malvids</taxon>
        <taxon>Myrtales</taxon>
        <taxon>Lythraceae</taxon>
        <taxon>Punica</taxon>
    </lineage>
</organism>
<protein>
    <submittedName>
        <fullName evidence="2">Uncharacterized protein</fullName>
    </submittedName>
</protein>
<evidence type="ECO:0000313" key="2">
    <source>
        <dbReference type="EMBL" id="PKI64828.1"/>
    </source>
</evidence>